<dbReference type="GO" id="GO:0003700">
    <property type="term" value="F:DNA-binding transcription factor activity"/>
    <property type="evidence" value="ECO:0007669"/>
    <property type="project" value="TreeGrafter"/>
</dbReference>
<feature type="DNA-binding region" description="H-T-H motif" evidence="4">
    <location>
        <begin position="36"/>
        <end position="55"/>
    </location>
</feature>
<dbReference type="GeneID" id="96303898"/>
<gene>
    <name evidence="6" type="ORF">SAMN05216275_1772</name>
</gene>
<evidence type="ECO:0000256" key="4">
    <source>
        <dbReference type="PROSITE-ProRule" id="PRU00335"/>
    </source>
</evidence>
<keyword evidence="2 4" id="KW-0238">DNA-binding</keyword>
<dbReference type="PRINTS" id="PR00455">
    <property type="entry name" value="HTHTETR"/>
</dbReference>
<dbReference type="AlphaFoldDB" id="A0A1I4G049"/>
<evidence type="ECO:0000256" key="2">
    <source>
        <dbReference type="ARBA" id="ARBA00023125"/>
    </source>
</evidence>
<dbReference type="InterPro" id="IPR009057">
    <property type="entry name" value="Homeodomain-like_sf"/>
</dbReference>
<organism evidence="6 7">
    <name type="scientific">Streptosporangium canum</name>
    <dbReference type="NCBI Taxonomy" id="324952"/>
    <lineage>
        <taxon>Bacteria</taxon>
        <taxon>Bacillati</taxon>
        <taxon>Actinomycetota</taxon>
        <taxon>Actinomycetes</taxon>
        <taxon>Streptosporangiales</taxon>
        <taxon>Streptosporangiaceae</taxon>
        <taxon>Streptosporangium</taxon>
    </lineage>
</organism>
<sequence length="200" mass="21932">MVEKLGLRERKKQRTRQALIEAAVRLFEDRGYDQVTVAEIADAAEVSPRTFFLHFQTKEDVLLANADVRVDLALEAIAERHAGERLSEVLVRAMDQMIFNAWDRDLSSGLATLRARLAASEPALQARLLQRYLTAQAELAQALRRAFPDSLDTTTAPALVGAMVGAVSASAMSALQRGDGPDEVRNAMRQAMALVARSVT</sequence>
<name>A0A1I4G049_9ACTN</name>
<dbReference type="InterPro" id="IPR041347">
    <property type="entry name" value="MftR_C"/>
</dbReference>
<dbReference type="PANTHER" id="PTHR30055">
    <property type="entry name" value="HTH-TYPE TRANSCRIPTIONAL REGULATOR RUTR"/>
    <property type="match status" value="1"/>
</dbReference>
<evidence type="ECO:0000313" key="6">
    <source>
        <dbReference type="EMBL" id="SFL22361.1"/>
    </source>
</evidence>
<proteinExistence type="predicted"/>
<feature type="domain" description="HTH tetR-type" evidence="5">
    <location>
        <begin position="13"/>
        <end position="73"/>
    </location>
</feature>
<dbReference type="PROSITE" id="PS50977">
    <property type="entry name" value="HTH_TETR_2"/>
    <property type="match status" value="1"/>
</dbReference>
<accession>A0A1I4G049</accession>
<dbReference type="Pfam" id="PF00440">
    <property type="entry name" value="TetR_N"/>
    <property type="match status" value="1"/>
</dbReference>
<protein>
    <submittedName>
        <fullName evidence="6">Transcriptional regulator, TetR family</fullName>
    </submittedName>
</protein>
<dbReference type="Proteomes" id="UP000199111">
    <property type="component" value="Unassembled WGS sequence"/>
</dbReference>
<dbReference type="InterPro" id="IPR001647">
    <property type="entry name" value="HTH_TetR"/>
</dbReference>
<keyword evidence="7" id="KW-1185">Reference proteome</keyword>
<keyword evidence="1" id="KW-0805">Transcription regulation</keyword>
<dbReference type="PROSITE" id="PS01081">
    <property type="entry name" value="HTH_TETR_1"/>
    <property type="match status" value="1"/>
</dbReference>
<keyword evidence="3" id="KW-0804">Transcription</keyword>
<dbReference type="PANTHER" id="PTHR30055:SF234">
    <property type="entry name" value="HTH-TYPE TRANSCRIPTIONAL REGULATOR BETI"/>
    <property type="match status" value="1"/>
</dbReference>
<dbReference type="InterPro" id="IPR023772">
    <property type="entry name" value="DNA-bd_HTH_TetR-type_CS"/>
</dbReference>
<dbReference type="Gene3D" id="1.10.357.10">
    <property type="entry name" value="Tetracycline Repressor, domain 2"/>
    <property type="match status" value="1"/>
</dbReference>
<dbReference type="EMBL" id="FOQY01000077">
    <property type="protein sequence ID" value="SFL22361.1"/>
    <property type="molecule type" value="Genomic_DNA"/>
</dbReference>
<dbReference type="Pfam" id="PF17754">
    <property type="entry name" value="TetR_C_14"/>
    <property type="match status" value="1"/>
</dbReference>
<evidence type="ECO:0000259" key="5">
    <source>
        <dbReference type="PROSITE" id="PS50977"/>
    </source>
</evidence>
<dbReference type="GO" id="GO:0000976">
    <property type="term" value="F:transcription cis-regulatory region binding"/>
    <property type="evidence" value="ECO:0007669"/>
    <property type="project" value="TreeGrafter"/>
</dbReference>
<dbReference type="InterPro" id="IPR050109">
    <property type="entry name" value="HTH-type_TetR-like_transc_reg"/>
</dbReference>
<evidence type="ECO:0000256" key="1">
    <source>
        <dbReference type="ARBA" id="ARBA00023015"/>
    </source>
</evidence>
<dbReference type="RefSeq" id="WP_093892362.1">
    <property type="nucleotide sequence ID" value="NZ_FOQY01000077.1"/>
</dbReference>
<dbReference type="Gene3D" id="1.10.10.60">
    <property type="entry name" value="Homeodomain-like"/>
    <property type="match status" value="1"/>
</dbReference>
<reference evidence="7" key="1">
    <citation type="submission" date="2016-10" db="EMBL/GenBank/DDBJ databases">
        <authorList>
            <person name="Varghese N."/>
            <person name="Submissions S."/>
        </authorList>
    </citation>
    <scope>NUCLEOTIDE SEQUENCE [LARGE SCALE GENOMIC DNA]</scope>
    <source>
        <strain evidence="7">CGMCC 4.2126</strain>
    </source>
</reference>
<dbReference type="SUPFAM" id="SSF46689">
    <property type="entry name" value="Homeodomain-like"/>
    <property type="match status" value="1"/>
</dbReference>
<evidence type="ECO:0000313" key="7">
    <source>
        <dbReference type="Proteomes" id="UP000199111"/>
    </source>
</evidence>
<evidence type="ECO:0000256" key="3">
    <source>
        <dbReference type="ARBA" id="ARBA00023163"/>
    </source>
</evidence>